<feature type="repeat" description="TPR" evidence="2">
    <location>
        <begin position="147"/>
        <end position="180"/>
    </location>
</feature>
<dbReference type="Gene3D" id="1.25.40.10">
    <property type="entry name" value="Tetratricopeptide repeat domain"/>
    <property type="match status" value="1"/>
</dbReference>
<dbReference type="Gene3D" id="3.40.50.300">
    <property type="entry name" value="P-loop containing nucleotide triphosphate hydrolases"/>
    <property type="match status" value="1"/>
</dbReference>
<dbReference type="EMBL" id="LT670817">
    <property type="protein sequence ID" value="SHH95423.1"/>
    <property type="molecule type" value="Genomic_DNA"/>
</dbReference>
<dbReference type="InterPro" id="IPR019734">
    <property type="entry name" value="TPR_rpt"/>
</dbReference>
<organism evidence="4 5">
    <name type="scientific">Bradyrhizobium erythrophlei</name>
    <dbReference type="NCBI Taxonomy" id="1437360"/>
    <lineage>
        <taxon>Bacteria</taxon>
        <taxon>Pseudomonadati</taxon>
        <taxon>Pseudomonadota</taxon>
        <taxon>Alphaproteobacteria</taxon>
        <taxon>Hyphomicrobiales</taxon>
        <taxon>Nitrobacteraceae</taxon>
        <taxon>Bradyrhizobium</taxon>
    </lineage>
</organism>
<feature type="compositionally biased region" description="Polar residues" evidence="3">
    <location>
        <begin position="1"/>
        <end position="22"/>
    </location>
</feature>
<proteinExistence type="predicted"/>
<keyword evidence="2" id="KW-0802">TPR repeat</keyword>
<sequence>MDQGCSSQGNSLSPDAIHTNNEGRMPIPAFVMERPLKTPAPNRAHGPTMEEARRAFAGGDLATAERICSQVLARTADDGPAWALLTETALQRGRPDAAIVCANRAVALMPKDPIALVLRAKCLFVSGDTRGAFEAAEAAGKVIGDAPEALDALGAIFGLLGLHQRAKEFFLRAVAARPDVPQYLFNLAANERMIGALAGAEAHCDAAIARDRHYGLAHYLRSDLRTQSAERNHIEEMEALIREGKLAAPSEVMLRFALGKECEDLDLHERAFEHVDAGCALQHRSTAYDHAAEIAEIDRIIASHTRSWIAAAPRGYSAAAPVFVAGLPRTGTTLVERIIASHPAMSSAGETSAFAAEMSRAMKTTSTDLAELGRRYVDAVTALRLPPDVRFVDKTLQNYLYGGLIHAALPAARIVLVQRHPLDACWAIYKAHFRGKFSFSYHQVELAEYYLAYRRLSRHWRATLPPNVLLEINYEDIVRDQSAASQRLISFVGLPWDDEVLRFHESPAPSATASAVQVRRPIYSSSVGKWRHHAERLAPLRARLAREIPEAELM</sequence>
<evidence type="ECO:0000313" key="5">
    <source>
        <dbReference type="Proteomes" id="UP000189796"/>
    </source>
</evidence>
<dbReference type="InterPro" id="IPR027417">
    <property type="entry name" value="P-loop_NTPase"/>
</dbReference>
<accession>A0A1M5X878</accession>
<gene>
    <name evidence="4" type="ORF">SAMN05443248_7070</name>
</gene>
<dbReference type="GO" id="GO:0008476">
    <property type="term" value="F:protein-tyrosine sulfotransferase activity"/>
    <property type="evidence" value="ECO:0007669"/>
    <property type="project" value="InterPro"/>
</dbReference>
<keyword evidence="1" id="KW-0808">Transferase</keyword>
<evidence type="ECO:0000256" key="2">
    <source>
        <dbReference type="PROSITE-ProRule" id="PRU00339"/>
    </source>
</evidence>
<reference evidence="4 5" key="1">
    <citation type="submission" date="2016-11" db="EMBL/GenBank/DDBJ databases">
        <authorList>
            <person name="Jaros S."/>
            <person name="Januszkiewicz K."/>
            <person name="Wedrychowicz H."/>
        </authorList>
    </citation>
    <scope>NUCLEOTIDE SEQUENCE [LARGE SCALE GENOMIC DNA]</scope>
    <source>
        <strain evidence="4 5">GAS138</strain>
    </source>
</reference>
<dbReference type="Pfam" id="PF14559">
    <property type="entry name" value="TPR_19"/>
    <property type="match status" value="1"/>
</dbReference>
<dbReference type="Proteomes" id="UP000189796">
    <property type="component" value="Chromosome I"/>
</dbReference>
<feature type="region of interest" description="Disordered" evidence="3">
    <location>
        <begin position="1"/>
        <end position="23"/>
    </location>
</feature>
<dbReference type="PROSITE" id="PS50005">
    <property type="entry name" value="TPR"/>
    <property type="match status" value="1"/>
</dbReference>
<dbReference type="SUPFAM" id="SSF48452">
    <property type="entry name" value="TPR-like"/>
    <property type="match status" value="1"/>
</dbReference>
<dbReference type="SUPFAM" id="SSF52540">
    <property type="entry name" value="P-loop containing nucleoside triphosphate hydrolases"/>
    <property type="match status" value="1"/>
</dbReference>
<evidence type="ECO:0000256" key="3">
    <source>
        <dbReference type="SAM" id="MobiDB-lite"/>
    </source>
</evidence>
<protein>
    <submittedName>
        <fullName evidence="4">Flp pilus assembly protein TadD, contains TPR repeats</fullName>
    </submittedName>
</protein>
<dbReference type="InterPro" id="IPR011990">
    <property type="entry name" value="TPR-like_helical_dom_sf"/>
</dbReference>
<dbReference type="SMART" id="SM00028">
    <property type="entry name" value="TPR"/>
    <property type="match status" value="3"/>
</dbReference>
<dbReference type="Pfam" id="PF13469">
    <property type="entry name" value="Sulfotransfer_3"/>
    <property type="match status" value="1"/>
</dbReference>
<dbReference type="InterPro" id="IPR026634">
    <property type="entry name" value="TPST-like"/>
</dbReference>
<evidence type="ECO:0000313" key="4">
    <source>
        <dbReference type="EMBL" id="SHH95423.1"/>
    </source>
</evidence>
<dbReference type="OrthoDB" id="9800698at2"/>
<evidence type="ECO:0000256" key="1">
    <source>
        <dbReference type="ARBA" id="ARBA00022679"/>
    </source>
</evidence>
<name>A0A1M5X878_9BRAD</name>
<dbReference type="PANTHER" id="PTHR12788">
    <property type="entry name" value="PROTEIN-TYROSINE SULFOTRANSFERASE 2"/>
    <property type="match status" value="1"/>
</dbReference>
<dbReference type="AlphaFoldDB" id="A0A1M5X878"/>
<dbReference type="PANTHER" id="PTHR12788:SF10">
    <property type="entry name" value="PROTEIN-TYROSINE SULFOTRANSFERASE"/>
    <property type="match status" value="1"/>
</dbReference>